<keyword evidence="3" id="KW-1185">Reference proteome</keyword>
<dbReference type="Proteomes" id="UP000734854">
    <property type="component" value="Unassembled WGS sequence"/>
</dbReference>
<evidence type="ECO:0000313" key="3">
    <source>
        <dbReference type="Proteomes" id="UP000734854"/>
    </source>
</evidence>
<evidence type="ECO:0000313" key="2">
    <source>
        <dbReference type="EMBL" id="KAG6517740.1"/>
    </source>
</evidence>
<dbReference type="OrthoDB" id="1909968at2759"/>
<accession>A0A8J5H7Y7</accession>
<gene>
    <name evidence="2" type="ORF">ZIOFF_021138</name>
</gene>
<sequence>MSTTAVKCGSVHRPEAIATFNAAPFHLLEVTIISAQELHPAARSTATYASAWVDPAHKLRTCLLDTTGHADPTWNHKFLFRVDDAFIASDTAAVDIHFLHARRLRRDRLLGIVRVVLSAALPRRVVALQVRRPSSLRPCGILNLSVALLGQHEKEMLLFYYDLSSSAASFSYEDLAGSKRHGGVSSTGDQEKWKLERSKSVERECGLEEEEERERESMETKLEMWKLEMSPVQETVEEGQPGKRKKGAGFMRCFSCGV</sequence>
<evidence type="ECO:0000259" key="1">
    <source>
        <dbReference type="PROSITE" id="PS50004"/>
    </source>
</evidence>
<protein>
    <recommendedName>
        <fullName evidence="1">C2 domain-containing protein</fullName>
    </recommendedName>
</protein>
<dbReference type="InterPro" id="IPR000008">
    <property type="entry name" value="C2_dom"/>
</dbReference>
<organism evidence="2 3">
    <name type="scientific">Zingiber officinale</name>
    <name type="common">Ginger</name>
    <name type="synonym">Amomum zingiber</name>
    <dbReference type="NCBI Taxonomy" id="94328"/>
    <lineage>
        <taxon>Eukaryota</taxon>
        <taxon>Viridiplantae</taxon>
        <taxon>Streptophyta</taxon>
        <taxon>Embryophyta</taxon>
        <taxon>Tracheophyta</taxon>
        <taxon>Spermatophyta</taxon>
        <taxon>Magnoliopsida</taxon>
        <taxon>Liliopsida</taxon>
        <taxon>Zingiberales</taxon>
        <taxon>Zingiberaceae</taxon>
        <taxon>Zingiber</taxon>
    </lineage>
</organism>
<dbReference type="EMBL" id="JACMSC010000006">
    <property type="protein sequence ID" value="KAG6517740.1"/>
    <property type="molecule type" value="Genomic_DNA"/>
</dbReference>
<dbReference type="AlphaFoldDB" id="A0A8J5H7Y7"/>
<dbReference type="PANTHER" id="PTHR32246:SF143">
    <property type="entry name" value="CALCIUM-DEPENDENT LIPID-BINDING (CALB DOMAIN) FAMILY PROTEIN"/>
    <property type="match status" value="1"/>
</dbReference>
<reference evidence="2 3" key="1">
    <citation type="submission" date="2020-08" db="EMBL/GenBank/DDBJ databases">
        <title>Plant Genome Project.</title>
        <authorList>
            <person name="Zhang R.-G."/>
        </authorList>
    </citation>
    <scope>NUCLEOTIDE SEQUENCE [LARGE SCALE GENOMIC DNA]</scope>
    <source>
        <tissue evidence="2">Rhizome</tissue>
    </source>
</reference>
<dbReference type="Pfam" id="PF00168">
    <property type="entry name" value="C2"/>
    <property type="match status" value="1"/>
</dbReference>
<proteinExistence type="predicted"/>
<dbReference type="PROSITE" id="PS50004">
    <property type="entry name" value="C2"/>
    <property type="match status" value="1"/>
</dbReference>
<dbReference type="PANTHER" id="PTHR32246">
    <property type="entry name" value="INGRESSION PROTEIN FIC1"/>
    <property type="match status" value="1"/>
</dbReference>
<feature type="domain" description="C2" evidence="1">
    <location>
        <begin position="7"/>
        <end position="130"/>
    </location>
</feature>
<name>A0A8J5H7Y7_ZINOF</name>
<comment type="caution">
    <text evidence="2">The sequence shown here is derived from an EMBL/GenBank/DDBJ whole genome shotgun (WGS) entry which is preliminary data.</text>
</comment>